<name>A0A1B2H8J8_BUCDN</name>
<dbReference type="EMBL" id="CP013259">
    <property type="protein sequence ID" value="ANZ22416.1"/>
    <property type="molecule type" value="Genomic_DNA"/>
</dbReference>
<dbReference type="RefSeq" id="WP_075433237.1">
    <property type="nucleotide sequence ID" value="NZ_CP013259.1"/>
</dbReference>
<evidence type="ECO:0000256" key="2">
    <source>
        <dbReference type="ARBA" id="ARBA00023136"/>
    </source>
</evidence>
<comment type="similarity">
    <text evidence="4">Belongs to the BamE family.</text>
</comment>
<reference evidence="6 7" key="1">
    <citation type="submission" date="2015-11" db="EMBL/GenBank/DDBJ databases">
        <title>The complete genome of Buchnera aphidicola from Diuraphis noxia biotype SAM.</title>
        <authorList>
            <person name="Burger N.F.V."/>
            <person name="Oberholster A.-M."/>
        </authorList>
    </citation>
    <scope>NUCLEOTIDE SEQUENCE [LARGE SCALE GENOMIC DNA]</scope>
    <source>
        <strain evidence="6">SAM</strain>
    </source>
</reference>
<dbReference type="GO" id="GO:0043165">
    <property type="term" value="P:Gram-negative-bacterium-type cell outer membrane assembly"/>
    <property type="evidence" value="ECO:0007669"/>
    <property type="project" value="UniProtKB-UniRule"/>
</dbReference>
<dbReference type="GO" id="GO:0051205">
    <property type="term" value="P:protein insertion into membrane"/>
    <property type="evidence" value="ECO:0007669"/>
    <property type="project" value="UniProtKB-UniRule"/>
</dbReference>
<evidence type="ECO:0000256" key="4">
    <source>
        <dbReference type="HAMAP-Rule" id="MF_00925"/>
    </source>
</evidence>
<dbReference type="InterPro" id="IPR037873">
    <property type="entry name" value="BamE-like"/>
</dbReference>
<accession>A0A1B2H8J8</accession>
<dbReference type="AlphaFoldDB" id="A0A1B2H8J8"/>
<evidence type="ECO:0000259" key="5">
    <source>
        <dbReference type="Pfam" id="PF04355"/>
    </source>
</evidence>
<dbReference type="Pfam" id="PF04355">
    <property type="entry name" value="BamE"/>
    <property type="match status" value="1"/>
</dbReference>
<dbReference type="InterPro" id="IPR007450">
    <property type="entry name" value="BamE_dom"/>
</dbReference>
<comment type="function">
    <text evidence="4">Part of the outer membrane protein assembly complex, which is involved in assembly and insertion of beta-barrel proteins into the outer membrane.</text>
</comment>
<gene>
    <name evidence="4" type="primary">bamE</name>
    <name evidence="6" type="ORF">ATN01_00935</name>
</gene>
<comment type="subcellular location">
    <subcellularLocation>
        <location evidence="4">Cell outer membrane</location>
        <topology evidence="4">Lipid-anchor</topology>
    </subcellularLocation>
</comment>
<evidence type="ECO:0000313" key="7">
    <source>
        <dbReference type="Proteomes" id="UP000093070"/>
    </source>
</evidence>
<dbReference type="STRING" id="118101.ATN01_00935"/>
<keyword evidence="4" id="KW-0564">Palmitate</keyword>
<proteinExistence type="inferred from homology"/>
<organism evidence="6 7">
    <name type="scientific">Buchnera aphidicola subsp. Diuraphis noxia</name>
    <dbReference type="NCBI Taxonomy" id="118101"/>
    <lineage>
        <taxon>Bacteria</taxon>
        <taxon>Pseudomonadati</taxon>
        <taxon>Pseudomonadota</taxon>
        <taxon>Gammaproteobacteria</taxon>
        <taxon>Enterobacterales</taxon>
        <taxon>Erwiniaceae</taxon>
        <taxon>Buchnera</taxon>
    </lineage>
</organism>
<dbReference type="GO" id="GO:0009279">
    <property type="term" value="C:cell outer membrane"/>
    <property type="evidence" value="ECO:0007669"/>
    <property type="project" value="UniProtKB-SubCell"/>
</dbReference>
<evidence type="ECO:0000313" key="6">
    <source>
        <dbReference type="EMBL" id="ANZ22416.1"/>
    </source>
</evidence>
<dbReference type="HAMAP" id="MF_00925">
    <property type="entry name" value="OM_assembly_BamE"/>
    <property type="match status" value="1"/>
</dbReference>
<protein>
    <recommendedName>
        <fullName evidence="4">Outer membrane protein assembly factor BamE</fullName>
    </recommendedName>
</protein>
<evidence type="ECO:0000256" key="1">
    <source>
        <dbReference type="ARBA" id="ARBA00022729"/>
    </source>
</evidence>
<keyword evidence="3 4" id="KW-0998">Cell outer membrane</keyword>
<sequence>MRHYKIILFILIFFSGCSLLERSEEHLNCSNKIYFNQNYLNKNYIGMTKKQIIYMFGIPIISDSFEDVYHYYFCNETDRNVFHKIILSLYFQGNKVISFKFDEI</sequence>
<evidence type="ECO:0000256" key="3">
    <source>
        <dbReference type="ARBA" id="ARBA00023237"/>
    </source>
</evidence>
<dbReference type="Proteomes" id="UP000093070">
    <property type="component" value="Chromosome"/>
</dbReference>
<keyword evidence="4" id="KW-0449">Lipoprotein</keyword>
<dbReference type="PROSITE" id="PS51257">
    <property type="entry name" value="PROKAR_LIPOPROTEIN"/>
    <property type="match status" value="1"/>
</dbReference>
<dbReference type="Gene3D" id="3.30.1450.10">
    <property type="match status" value="1"/>
</dbReference>
<dbReference type="OrthoDB" id="9808250at2"/>
<keyword evidence="1 4" id="KW-0732">Signal</keyword>
<comment type="subunit">
    <text evidence="4">Part of the Bam complex, which is composed of the outer membrane protein BamA, and four lipoproteins BamB, BamC, BamD and BamE.</text>
</comment>
<feature type="domain" description="Outer membrane protein assembly factor BamE" evidence="5">
    <location>
        <begin position="34"/>
        <end position="99"/>
    </location>
</feature>
<keyword evidence="2 4" id="KW-0472">Membrane</keyword>
<dbReference type="InterPro" id="IPR026592">
    <property type="entry name" value="BamE"/>
</dbReference>